<dbReference type="Pfam" id="PF02798">
    <property type="entry name" value="GST_N"/>
    <property type="match status" value="1"/>
</dbReference>
<name>A0A8H8SYJ6_9AGAM</name>
<evidence type="ECO:0000313" key="4">
    <source>
        <dbReference type="Proteomes" id="UP000650533"/>
    </source>
</evidence>
<reference evidence="3" key="1">
    <citation type="submission" date="2020-05" db="EMBL/GenBank/DDBJ databases">
        <title>Evolutionary and genomic comparisons of hybrid uninucleate and nonhybrid Rhizoctonia fungi.</title>
        <authorList>
            <person name="Li C."/>
            <person name="Chen X."/>
        </authorList>
    </citation>
    <scope>NUCLEOTIDE SEQUENCE</scope>
    <source>
        <strain evidence="3">AG-1 IA</strain>
    </source>
</reference>
<dbReference type="CDD" id="cd03046">
    <property type="entry name" value="GST_N_GTT1_like"/>
    <property type="match status" value="1"/>
</dbReference>
<sequence>MAETAIPHSPVIVHHLSNSRSQRILWLLPPTQEELEIPYEIRKWHRTPEIAAPTELRQIHPLGGSPIIEDGDLVLAESGAIIEYPIAKYGNGRFSPSEAGWTDNLYWGTLMPYLVNLLAFSIVPDRAPLIVRPILRMAFNGLISQMIVPRLEISSKMIEKHLAKKAGRFFFAAGEIIKPTDFQMAFALEMWLGGGPELSPVGEHAHKFVETVAY</sequence>
<organism evidence="3 4">
    <name type="scientific">Rhizoctonia solani</name>
    <dbReference type="NCBI Taxonomy" id="456999"/>
    <lineage>
        <taxon>Eukaryota</taxon>
        <taxon>Fungi</taxon>
        <taxon>Dikarya</taxon>
        <taxon>Basidiomycota</taxon>
        <taxon>Agaricomycotina</taxon>
        <taxon>Agaricomycetes</taxon>
        <taxon>Cantharellales</taxon>
        <taxon>Ceratobasidiaceae</taxon>
        <taxon>Rhizoctonia</taxon>
    </lineage>
</organism>
<dbReference type="InterPro" id="IPR036249">
    <property type="entry name" value="Thioredoxin-like_sf"/>
</dbReference>
<accession>A0A8H8SYJ6</accession>
<dbReference type="InterPro" id="IPR004045">
    <property type="entry name" value="Glutathione_S-Trfase_N"/>
</dbReference>
<feature type="domain" description="GST N-terminal" evidence="2">
    <location>
        <begin position="8"/>
        <end position="93"/>
    </location>
</feature>
<dbReference type="GeneID" id="67030606"/>
<dbReference type="EMBL" id="CP059667">
    <property type="protein sequence ID" value="QRW23291.1"/>
    <property type="molecule type" value="Genomic_DNA"/>
</dbReference>
<dbReference type="PROSITE" id="PS50404">
    <property type="entry name" value="GST_NTER"/>
    <property type="match status" value="1"/>
</dbReference>
<dbReference type="GO" id="GO:0016740">
    <property type="term" value="F:transferase activity"/>
    <property type="evidence" value="ECO:0007669"/>
    <property type="project" value="UniProtKB-KW"/>
</dbReference>
<gene>
    <name evidence="3" type="ORF">RhiXN_08327</name>
</gene>
<dbReference type="KEGG" id="rsx:RhiXN_08327"/>
<proteinExistence type="inferred from homology"/>
<dbReference type="Gene3D" id="3.40.30.10">
    <property type="entry name" value="Glutaredoxin"/>
    <property type="match status" value="1"/>
</dbReference>
<protein>
    <submittedName>
        <fullName evidence="3">Glutathione S-transferase</fullName>
    </submittedName>
</protein>
<dbReference type="RefSeq" id="XP_043183528.1">
    <property type="nucleotide sequence ID" value="XM_043328143.1"/>
</dbReference>
<evidence type="ECO:0000256" key="1">
    <source>
        <dbReference type="ARBA" id="ARBA00007409"/>
    </source>
</evidence>
<dbReference type="SUPFAM" id="SSF52833">
    <property type="entry name" value="Thioredoxin-like"/>
    <property type="match status" value="1"/>
</dbReference>
<dbReference type="PANTHER" id="PTHR44051">
    <property type="entry name" value="GLUTATHIONE S-TRANSFERASE-RELATED"/>
    <property type="match status" value="1"/>
</dbReference>
<evidence type="ECO:0000313" key="3">
    <source>
        <dbReference type="EMBL" id="QRW23291.1"/>
    </source>
</evidence>
<comment type="similarity">
    <text evidence="1">Belongs to the GST superfamily.</text>
</comment>
<keyword evidence="3" id="KW-0808">Transferase</keyword>
<dbReference type="Proteomes" id="UP000650533">
    <property type="component" value="Chromosome 10"/>
</dbReference>
<dbReference type="PANTHER" id="PTHR44051:SF9">
    <property type="entry name" value="GLUTATHIONE S-TRANSFERASE 1"/>
    <property type="match status" value="1"/>
</dbReference>
<evidence type="ECO:0000259" key="2">
    <source>
        <dbReference type="PROSITE" id="PS50404"/>
    </source>
</evidence>
<dbReference type="AlphaFoldDB" id="A0A8H8SYJ6"/>